<evidence type="ECO:0000256" key="3">
    <source>
        <dbReference type="ARBA" id="ARBA00008343"/>
    </source>
</evidence>
<evidence type="ECO:0000256" key="4">
    <source>
        <dbReference type="ARBA" id="ARBA00012045"/>
    </source>
</evidence>
<dbReference type="InterPro" id="IPR044298">
    <property type="entry name" value="MIG/MutY"/>
</dbReference>
<evidence type="ECO:0000256" key="7">
    <source>
        <dbReference type="ARBA" id="ARBA00022723"/>
    </source>
</evidence>
<dbReference type="SUPFAM" id="SSF48150">
    <property type="entry name" value="DNA-glycosylase"/>
    <property type="match status" value="1"/>
</dbReference>
<feature type="domain" description="HhH-GPD" evidence="15">
    <location>
        <begin position="74"/>
        <end position="226"/>
    </location>
</feature>
<dbReference type="PROSITE" id="PS01155">
    <property type="entry name" value="ENDONUCLEASE_III_2"/>
    <property type="match status" value="1"/>
</dbReference>
<dbReference type="SMART" id="SM00478">
    <property type="entry name" value="ENDO3c"/>
    <property type="match status" value="1"/>
</dbReference>
<dbReference type="InterPro" id="IPR004036">
    <property type="entry name" value="Endonuclease-III-like_CS2"/>
</dbReference>
<reference evidence="16 17" key="1">
    <citation type="journal article" date="2019" name="Int. J. Syst. Evol. Microbiol.">
        <title>The Global Catalogue of Microorganisms (GCM) 10K type strain sequencing project: providing services to taxonomists for standard genome sequencing and annotation.</title>
        <authorList>
            <consortium name="The Broad Institute Genomics Platform"/>
            <consortium name="The Broad Institute Genome Sequencing Center for Infectious Disease"/>
            <person name="Wu L."/>
            <person name="Ma J."/>
        </authorList>
    </citation>
    <scope>NUCLEOTIDE SEQUENCE [LARGE SCALE GENOMIC DNA]</scope>
    <source>
        <strain evidence="16 17">JCM 10977</strain>
    </source>
</reference>
<dbReference type="InterPro" id="IPR023170">
    <property type="entry name" value="HhH_base_excis_C"/>
</dbReference>
<dbReference type="InterPro" id="IPR000445">
    <property type="entry name" value="HhH_motif"/>
</dbReference>
<feature type="region of interest" description="Disordered" evidence="14">
    <location>
        <begin position="1"/>
        <end position="36"/>
    </location>
</feature>
<dbReference type="Gene3D" id="1.10.1670.10">
    <property type="entry name" value="Helix-hairpin-Helix base-excision DNA repair enzymes (C-terminal)"/>
    <property type="match status" value="1"/>
</dbReference>
<sequence>MSDSPLPHTPARTPRSASSAPAARSASARSSAPAAPSASALHEPILDWYAENARTLPWREPDAGAWAVMVSEFMLQQTPVARVLPAYERWMQRWPKPADLAAEAPGEAVRAWDRLGYPRRALRLHAAAKAIVEEHGGVVPDDHAALLALPGVGTYTAAAIASFAYGQRHAVVDTNVRRVFARAITGSAQPTISPTAADLRLAISALPADESTAARWAIATMELGALICTARTPRCADCPIQSNCAWVLAGSPPYDGPPRKGQTYEGTDRQVRGRLLAVLRAAQGPVPKSELDACWPEQIQRERALDGLVADGLVDPVANNSYRLPA</sequence>
<comment type="cofactor">
    <cofactor evidence="2">
        <name>[4Fe-4S] cluster</name>
        <dbReference type="ChEBI" id="CHEBI:49883"/>
    </cofactor>
</comment>
<dbReference type="InterPro" id="IPR003651">
    <property type="entry name" value="Endonuclease3_FeS-loop_motif"/>
</dbReference>
<evidence type="ECO:0000259" key="15">
    <source>
        <dbReference type="SMART" id="SM00478"/>
    </source>
</evidence>
<organism evidence="16 17">
    <name type="scientific">Kribbella koreensis</name>
    <dbReference type="NCBI Taxonomy" id="57909"/>
    <lineage>
        <taxon>Bacteria</taxon>
        <taxon>Bacillati</taxon>
        <taxon>Actinomycetota</taxon>
        <taxon>Actinomycetes</taxon>
        <taxon>Propionibacteriales</taxon>
        <taxon>Kribbellaceae</taxon>
        <taxon>Kribbella</taxon>
    </lineage>
</organism>
<keyword evidence="17" id="KW-1185">Reference proteome</keyword>
<keyword evidence="12" id="KW-0234">DNA repair</keyword>
<dbReference type="PANTHER" id="PTHR42944:SF1">
    <property type="entry name" value="ADENINE DNA GLYCOSYLASE"/>
    <property type="match status" value="1"/>
</dbReference>
<evidence type="ECO:0000256" key="11">
    <source>
        <dbReference type="ARBA" id="ARBA00023014"/>
    </source>
</evidence>
<feature type="compositionally biased region" description="Low complexity" evidence="14">
    <location>
        <begin position="9"/>
        <end position="36"/>
    </location>
</feature>
<keyword evidence="8" id="KW-0227">DNA damage</keyword>
<evidence type="ECO:0000256" key="13">
    <source>
        <dbReference type="ARBA" id="ARBA00023295"/>
    </source>
</evidence>
<dbReference type="Proteomes" id="UP001500542">
    <property type="component" value="Unassembled WGS sequence"/>
</dbReference>
<evidence type="ECO:0000256" key="14">
    <source>
        <dbReference type="SAM" id="MobiDB-lite"/>
    </source>
</evidence>
<evidence type="ECO:0000256" key="12">
    <source>
        <dbReference type="ARBA" id="ARBA00023204"/>
    </source>
</evidence>
<evidence type="ECO:0000256" key="5">
    <source>
        <dbReference type="ARBA" id="ARBA00022023"/>
    </source>
</evidence>
<dbReference type="Gene3D" id="1.10.340.30">
    <property type="entry name" value="Hypothetical protein, domain 2"/>
    <property type="match status" value="1"/>
</dbReference>
<dbReference type="InterPro" id="IPR003265">
    <property type="entry name" value="HhH-GPD_domain"/>
</dbReference>
<keyword evidence="10" id="KW-0408">Iron</keyword>
<evidence type="ECO:0000313" key="17">
    <source>
        <dbReference type="Proteomes" id="UP001500542"/>
    </source>
</evidence>
<dbReference type="EC" id="3.2.2.31" evidence="4"/>
<dbReference type="InterPro" id="IPR011257">
    <property type="entry name" value="DNA_glycosylase"/>
</dbReference>
<evidence type="ECO:0000256" key="2">
    <source>
        <dbReference type="ARBA" id="ARBA00001966"/>
    </source>
</evidence>
<dbReference type="PANTHER" id="PTHR42944">
    <property type="entry name" value="ADENINE DNA GLYCOSYLASE"/>
    <property type="match status" value="1"/>
</dbReference>
<dbReference type="Pfam" id="PF00730">
    <property type="entry name" value="HhH-GPD"/>
    <property type="match status" value="1"/>
</dbReference>
<dbReference type="EMBL" id="BAAAHK010000013">
    <property type="protein sequence ID" value="GAA0951362.1"/>
    <property type="molecule type" value="Genomic_DNA"/>
</dbReference>
<keyword evidence="7" id="KW-0479">Metal-binding</keyword>
<protein>
    <recommendedName>
        <fullName evidence="5">Adenine DNA glycosylase</fullName>
        <ecNumber evidence="4">3.2.2.31</ecNumber>
    </recommendedName>
</protein>
<evidence type="ECO:0000256" key="10">
    <source>
        <dbReference type="ARBA" id="ARBA00023004"/>
    </source>
</evidence>
<proteinExistence type="inferred from homology"/>
<comment type="catalytic activity">
    <reaction evidence="1">
        <text>Hydrolyzes free adenine bases from 7,8-dihydro-8-oxoguanine:adenine mismatched double-stranded DNA, leaving an apurinic site.</text>
        <dbReference type="EC" id="3.2.2.31"/>
    </reaction>
</comment>
<dbReference type="Pfam" id="PF00633">
    <property type="entry name" value="HHH"/>
    <property type="match status" value="1"/>
</dbReference>
<evidence type="ECO:0000256" key="1">
    <source>
        <dbReference type="ARBA" id="ARBA00000843"/>
    </source>
</evidence>
<dbReference type="RefSeq" id="WP_343975513.1">
    <property type="nucleotide sequence ID" value="NZ_BAAAHK010000013.1"/>
</dbReference>
<evidence type="ECO:0000256" key="9">
    <source>
        <dbReference type="ARBA" id="ARBA00022801"/>
    </source>
</evidence>
<gene>
    <name evidence="16" type="ORF">GCM10009554_52660</name>
</gene>
<dbReference type="CDD" id="cd00056">
    <property type="entry name" value="ENDO3c"/>
    <property type="match status" value="1"/>
</dbReference>
<comment type="similarity">
    <text evidence="3">Belongs to the Nth/MutY family.</text>
</comment>
<keyword evidence="6" id="KW-0004">4Fe-4S</keyword>
<name>A0ABN1R584_9ACTN</name>
<comment type="caution">
    <text evidence="16">The sequence shown here is derived from an EMBL/GenBank/DDBJ whole genome shotgun (WGS) entry which is preliminary data.</text>
</comment>
<keyword evidence="11" id="KW-0411">Iron-sulfur</keyword>
<evidence type="ECO:0000256" key="6">
    <source>
        <dbReference type="ARBA" id="ARBA00022485"/>
    </source>
</evidence>
<accession>A0ABN1R584</accession>
<keyword evidence="13" id="KW-0326">Glycosidase</keyword>
<dbReference type="SMART" id="SM00525">
    <property type="entry name" value="FES"/>
    <property type="match status" value="1"/>
</dbReference>
<dbReference type="Pfam" id="PF10576">
    <property type="entry name" value="EndIII_4Fe-2S"/>
    <property type="match status" value="1"/>
</dbReference>
<keyword evidence="9" id="KW-0378">Hydrolase</keyword>
<evidence type="ECO:0000256" key="8">
    <source>
        <dbReference type="ARBA" id="ARBA00022763"/>
    </source>
</evidence>
<evidence type="ECO:0000313" key="16">
    <source>
        <dbReference type="EMBL" id="GAA0951362.1"/>
    </source>
</evidence>